<dbReference type="InterPro" id="IPR052035">
    <property type="entry name" value="ZnF_BED_domain_contain"/>
</dbReference>
<keyword evidence="7" id="KW-1185">Reference proteome</keyword>
<dbReference type="InterPro" id="IPR012337">
    <property type="entry name" value="RNaseH-like_sf"/>
</dbReference>
<evidence type="ECO:0000256" key="1">
    <source>
        <dbReference type="ARBA" id="ARBA00004123"/>
    </source>
</evidence>
<keyword evidence="5" id="KW-0539">Nucleus</keyword>
<dbReference type="PANTHER" id="PTHR46481:SF10">
    <property type="entry name" value="ZINC FINGER BED DOMAIN-CONTAINING PROTEIN 39"/>
    <property type="match status" value="1"/>
</dbReference>
<proteinExistence type="predicted"/>
<feature type="non-terminal residue" evidence="6">
    <location>
        <position position="1"/>
    </location>
</feature>
<dbReference type="Proteomes" id="UP000789901">
    <property type="component" value="Unassembled WGS sequence"/>
</dbReference>
<name>A0ABN7WQP5_GIGMA</name>
<keyword evidence="4" id="KW-0862">Zinc</keyword>
<reference evidence="6 7" key="1">
    <citation type="submission" date="2021-06" db="EMBL/GenBank/DDBJ databases">
        <authorList>
            <person name="Kallberg Y."/>
            <person name="Tangrot J."/>
            <person name="Rosling A."/>
        </authorList>
    </citation>
    <scope>NUCLEOTIDE SEQUENCE [LARGE SCALE GENOMIC DNA]</scope>
    <source>
        <strain evidence="6 7">120-4 pot B 10/14</strain>
    </source>
</reference>
<organism evidence="6 7">
    <name type="scientific">Gigaspora margarita</name>
    <dbReference type="NCBI Taxonomy" id="4874"/>
    <lineage>
        <taxon>Eukaryota</taxon>
        <taxon>Fungi</taxon>
        <taxon>Fungi incertae sedis</taxon>
        <taxon>Mucoromycota</taxon>
        <taxon>Glomeromycotina</taxon>
        <taxon>Glomeromycetes</taxon>
        <taxon>Diversisporales</taxon>
        <taxon>Gigasporaceae</taxon>
        <taxon>Gigaspora</taxon>
    </lineage>
</organism>
<evidence type="ECO:0000256" key="3">
    <source>
        <dbReference type="ARBA" id="ARBA00022771"/>
    </source>
</evidence>
<keyword evidence="3" id="KW-0863">Zinc-finger</keyword>
<protein>
    <submittedName>
        <fullName evidence="6">1999_t:CDS:1</fullName>
    </submittedName>
</protein>
<dbReference type="SUPFAM" id="SSF53098">
    <property type="entry name" value="Ribonuclease H-like"/>
    <property type="match status" value="1"/>
</dbReference>
<evidence type="ECO:0000256" key="2">
    <source>
        <dbReference type="ARBA" id="ARBA00022723"/>
    </source>
</evidence>
<dbReference type="EMBL" id="CAJVQB010055880">
    <property type="protein sequence ID" value="CAG8837441.1"/>
    <property type="molecule type" value="Genomic_DNA"/>
</dbReference>
<evidence type="ECO:0000313" key="7">
    <source>
        <dbReference type="Proteomes" id="UP000789901"/>
    </source>
</evidence>
<sequence>IAWDYFKPEKTKDELFDVCQLCKEKNILVKYIYDSLTGNMLGHLWTKYRIDKNYPDETKLVEFVIEDYQPLNILRCGAFRRLLNNIEPEFKISFVNGGFVNLTTDLWSSKTNKKYIKVTATWISSNFVLKEALLTIQPLPSPHTAKNIKNALEKVITEWELTEKVFCITTDNGVNIKKTINLMDNIVQSACSAYTLQLSVLKGFKPAAQLIKRAKNLILFFSQSPKQIEHFKDAQEQCQYQTICKITDDDYHLIEPPVTTITAKELYDLVKATSYFSLKEYWDIPEEAALIVSFLDPQIKNLKFIDNETKNTTKNYESSNMPTYNSTMANDLVSDLYSIEESDEIDKETKVDCYLHEPTQKDNVTLWCG</sequence>
<keyword evidence="2" id="KW-0479">Metal-binding</keyword>
<evidence type="ECO:0000256" key="5">
    <source>
        <dbReference type="ARBA" id="ARBA00023242"/>
    </source>
</evidence>
<accession>A0ABN7WQP5</accession>
<gene>
    <name evidence="6" type="ORF">GMARGA_LOCUS33497</name>
</gene>
<evidence type="ECO:0000313" key="6">
    <source>
        <dbReference type="EMBL" id="CAG8837441.1"/>
    </source>
</evidence>
<comment type="subcellular location">
    <subcellularLocation>
        <location evidence="1">Nucleus</location>
    </subcellularLocation>
</comment>
<feature type="non-terminal residue" evidence="6">
    <location>
        <position position="369"/>
    </location>
</feature>
<evidence type="ECO:0000256" key="4">
    <source>
        <dbReference type="ARBA" id="ARBA00022833"/>
    </source>
</evidence>
<dbReference type="PANTHER" id="PTHR46481">
    <property type="entry name" value="ZINC FINGER BED DOMAIN-CONTAINING PROTEIN 4"/>
    <property type="match status" value="1"/>
</dbReference>
<comment type="caution">
    <text evidence="6">The sequence shown here is derived from an EMBL/GenBank/DDBJ whole genome shotgun (WGS) entry which is preliminary data.</text>
</comment>